<keyword evidence="4" id="KW-1185">Reference proteome</keyword>
<feature type="coiled-coil region" evidence="1">
    <location>
        <begin position="38"/>
        <end position="65"/>
    </location>
</feature>
<organism evidence="3 4">
    <name type="scientific">Calothrix parietina FACHB-288</name>
    <dbReference type="NCBI Taxonomy" id="2692896"/>
    <lineage>
        <taxon>Bacteria</taxon>
        <taxon>Bacillati</taxon>
        <taxon>Cyanobacteriota</taxon>
        <taxon>Cyanophyceae</taxon>
        <taxon>Nostocales</taxon>
        <taxon>Calotrichaceae</taxon>
        <taxon>Calothrix</taxon>
    </lineage>
</organism>
<name>A0ABR8AJ42_9CYAN</name>
<feature type="region of interest" description="Disordered" evidence="2">
    <location>
        <begin position="1"/>
        <end position="24"/>
    </location>
</feature>
<reference evidence="3 4" key="1">
    <citation type="journal article" date="2020" name="ISME J.">
        <title>Comparative genomics reveals insights into cyanobacterial evolution and habitat adaptation.</title>
        <authorList>
            <person name="Chen M.Y."/>
            <person name="Teng W.K."/>
            <person name="Zhao L."/>
            <person name="Hu C.X."/>
            <person name="Zhou Y.K."/>
            <person name="Han B.P."/>
            <person name="Song L.R."/>
            <person name="Shu W.S."/>
        </authorList>
    </citation>
    <scope>NUCLEOTIDE SEQUENCE [LARGE SCALE GENOMIC DNA]</scope>
    <source>
        <strain evidence="3 4">FACHB-288</strain>
    </source>
</reference>
<keyword evidence="1" id="KW-0175">Coiled coil</keyword>
<evidence type="ECO:0000313" key="4">
    <source>
        <dbReference type="Proteomes" id="UP000658514"/>
    </source>
</evidence>
<evidence type="ECO:0000256" key="2">
    <source>
        <dbReference type="SAM" id="MobiDB-lite"/>
    </source>
</evidence>
<protein>
    <submittedName>
        <fullName evidence="3">Uncharacterized protein</fullName>
    </submittedName>
</protein>
<proteinExistence type="predicted"/>
<dbReference type="RefSeq" id="WP_190546986.1">
    <property type="nucleotide sequence ID" value="NZ_CAWPNO010000110.1"/>
</dbReference>
<comment type="caution">
    <text evidence="3">The sequence shown here is derived from an EMBL/GenBank/DDBJ whole genome shotgun (WGS) entry which is preliminary data.</text>
</comment>
<gene>
    <name evidence="3" type="ORF">H6G24_31700</name>
</gene>
<dbReference type="Proteomes" id="UP000658514">
    <property type="component" value="Unassembled WGS sequence"/>
</dbReference>
<dbReference type="EMBL" id="JACJQH010000073">
    <property type="protein sequence ID" value="MBD2199983.1"/>
    <property type="molecule type" value="Genomic_DNA"/>
</dbReference>
<accession>A0ABR8AJ42</accession>
<sequence>MPRGVPASGKRASGGGRPKKYGEDTVQVRVPASIAPKLDDLYLFLAELDTEIQQWEEEINGKDIAKNPRYSKAKELAGSIREKISALGIDIKSIAGND</sequence>
<evidence type="ECO:0000256" key="1">
    <source>
        <dbReference type="SAM" id="Coils"/>
    </source>
</evidence>
<evidence type="ECO:0000313" key="3">
    <source>
        <dbReference type="EMBL" id="MBD2199983.1"/>
    </source>
</evidence>